<evidence type="ECO:0000256" key="9">
    <source>
        <dbReference type="ARBA" id="ARBA00023163"/>
    </source>
</evidence>
<evidence type="ECO:0000256" key="8">
    <source>
        <dbReference type="ARBA" id="ARBA00022833"/>
    </source>
</evidence>
<evidence type="ECO:0000256" key="5">
    <source>
        <dbReference type="ARBA" id="ARBA00022705"/>
    </source>
</evidence>
<evidence type="ECO:0000259" key="11">
    <source>
        <dbReference type="SMART" id="SM00493"/>
    </source>
</evidence>
<evidence type="ECO:0000259" key="10">
    <source>
        <dbReference type="SMART" id="SM00400"/>
    </source>
</evidence>
<proteinExistence type="predicted"/>
<dbReference type="EMBL" id="MT684598">
    <property type="protein sequence ID" value="QNN99161.1"/>
    <property type="molecule type" value="Genomic_DNA"/>
</dbReference>
<dbReference type="InterPro" id="IPR002694">
    <property type="entry name" value="Znf_CHC2"/>
</dbReference>
<evidence type="ECO:0000256" key="7">
    <source>
        <dbReference type="ARBA" id="ARBA00022771"/>
    </source>
</evidence>
<dbReference type="CDD" id="cd03364">
    <property type="entry name" value="TOPRIM_DnaG_primases"/>
    <property type="match status" value="1"/>
</dbReference>
<accession>A0A7G9UYQ6</accession>
<evidence type="ECO:0000313" key="12">
    <source>
        <dbReference type="EMBL" id="QNN99161.1"/>
    </source>
</evidence>
<keyword evidence="5" id="KW-0235">DNA replication</keyword>
<dbReference type="SMART" id="SM00400">
    <property type="entry name" value="ZnF_CHCC"/>
    <property type="match status" value="1"/>
</dbReference>
<organism evidence="12 13">
    <name type="scientific">Streptomyces phage Faust</name>
    <dbReference type="NCBI Taxonomy" id="2767565"/>
    <lineage>
        <taxon>Viruses</taxon>
        <taxon>Duplodnaviria</taxon>
        <taxon>Heunggongvirae</taxon>
        <taxon>Uroviricota</taxon>
        <taxon>Caudoviricetes</taxon>
        <taxon>Stanwilliamsviridae</taxon>
        <taxon>Loccivirinae</taxon>
        <taxon>Faustvirus</taxon>
        <taxon>Faustvirus faust</taxon>
    </lineage>
</organism>
<dbReference type="SUPFAM" id="SSF56731">
    <property type="entry name" value="DNA primase core"/>
    <property type="match status" value="1"/>
</dbReference>
<evidence type="ECO:0000313" key="13">
    <source>
        <dbReference type="Proteomes" id="UP000516151"/>
    </source>
</evidence>
<keyword evidence="3" id="KW-0808">Transferase</keyword>
<evidence type="ECO:0000256" key="6">
    <source>
        <dbReference type="ARBA" id="ARBA00022723"/>
    </source>
</evidence>
<dbReference type="SMART" id="SM00493">
    <property type="entry name" value="TOPRIM"/>
    <property type="match status" value="1"/>
</dbReference>
<dbReference type="InterPro" id="IPR036977">
    <property type="entry name" value="DNA_primase_Znf_CHC2"/>
</dbReference>
<dbReference type="GeneID" id="77927353"/>
<dbReference type="Proteomes" id="UP000516151">
    <property type="component" value="Segment"/>
</dbReference>
<keyword evidence="9" id="KW-0804">Transcription</keyword>
<dbReference type="GO" id="GO:0003899">
    <property type="term" value="F:DNA-directed RNA polymerase activity"/>
    <property type="evidence" value="ECO:0007669"/>
    <property type="project" value="InterPro"/>
</dbReference>
<sequence>MGSRGDFQWEGSIETYTPNQIEATLRACGVDVEGETTNDFLCFCPFHGNRFTPSFSVSRTSGKYICFNHSCNVSGSLVDLVKKIPMRDGTFRNEFAARRLIIKKGSETEQAFVDQLAKAFEPQVDFVEFSQAVLDRMYDDFWQNPEAVRYMVEERGFEEETLDFFRIGFSAKKDIIAVPMHNGKGLPVGVIGRPADTENKFFKNSRGLPTSKTLWNLHRAKKHGDTVIICEASFDAMRIHQAGYPNVVACLGGNFSPYHFDQLNKHFSRIIIMTDFDKKEKHIYKNCRKCKKLGSNLCKGHNPGRDLGATIAAGLHRKEILWASYADKTIYPHDAKDAGDMTDDEIRQCLRKAVTHFEYTDWGLY</sequence>
<keyword evidence="7" id="KW-0863">Zinc-finger</keyword>
<dbReference type="SUPFAM" id="SSF57783">
    <property type="entry name" value="Zinc beta-ribbon"/>
    <property type="match status" value="1"/>
</dbReference>
<keyword evidence="6" id="KW-0479">Metal-binding</keyword>
<dbReference type="InterPro" id="IPR034151">
    <property type="entry name" value="TOPRIM_DnaG_bac"/>
</dbReference>
<protein>
    <submittedName>
        <fullName evidence="12">DNA primase</fullName>
    </submittedName>
</protein>
<dbReference type="RefSeq" id="YP_010651668.1">
    <property type="nucleotide sequence ID" value="NC_070783.1"/>
</dbReference>
<evidence type="ECO:0000256" key="1">
    <source>
        <dbReference type="ARBA" id="ARBA00022478"/>
    </source>
</evidence>
<evidence type="ECO:0000256" key="2">
    <source>
        <dbReference type="ARBA" id="ARBA00022515"/>
    </source>
</evidence>
<dbReference type="InterPro" id="IPR050219">
    <property type="entry name" value="DnaG_primase"/>
</dbReference>
<dbReference type="Pfam" id="PF01807">
    <property type="entry name" value="Zn_ribbon_DnaG"/>
    <property type="match status" value="1"/>
</dbReference>
<name>A0A7G9UYQ6_9CAUD</name>
<feature type="domain" description="Zinc finger CHC2-type" evidence="10">
    <location>
        <begin position="40"/>
        <end position="101"/>
    </location>
</feature>
<keyword evidence="2" id="KW-0639">Primosome</keyword>
<dbReference type="KEGG" id="vg:77927353"/>
<dbReference type="PANTHER" id="PTHR30313">
    <property type="entry name" value="DNA PRIMASE"/>
    <property type="match status" value="1"/>
</dbReference>
<reference evidence="12 13" key="1">
    <citation type="submission" date="2020-06" db="EMBL/GenBank/DDBJ databases">
        <authorList>
            <person name="Arora M.N."/>
            <person name="Dalling M.T."/>
            <person name="Dawson S.P.M."/>
            <person name="Elia S.N."/>
            <person name="Burke B."/>
            <person name="Shaffer C.D."/>
            <person name="Weston-Hafer K.A."/>
            <person name="Garlena R.A."/>
            <person name="Russell D.A."/>
            <person name="Pope W.H."/>
            <person name="Jacobs-Sera D."/>
            <person name="Hatfull G.F."/>
        </authorList>
    </citation>
    <scope>NUCLEOTIDE SEQUENCE [LARGE SCALE GENOMIC DNA]</scope>
</reference>
<dbReference type="GO" id="GO:0008270">
    <property type="term" value="F:zinc ion binding"/>
    <property type="evidence" value="ECO:0007669"/>
    <property type="project" value="UniProtKB-KW"/>
</dbReference>
<keyword evidence="4" id="KW-0548">Nucleotidyltransferase</keyword>
<keyword evidence="8" id="KW-0862">Zinc</keyword>
<dbReference type="GO" id="GO:0000428">
    <property type="term" value="C:DNA-directed RNA polymerase complex"/>
    <property type="evidence" value="ECO:0007669"/>
    <property type="project" value="UniProtKB-KW"/>
</dbReference>
<feature type="domain" description="Toprim" evidence="11">
    <location>
        <begin position="225"/>
        <end position="292"/>
    </location>
</feature>
<gene>
    <name evidence="12" type="primary">58</name>
    <name evidence="12" type="ORF">SEA_FAUST_58</name>
</gene>
<evidence type="ECO:0000256" key="3">
    <source>
        <dbReference type="ARBA" id="ARBA00022679"/>
    </source>
</evidence>
<dbReference type="Gene3D" id="3.90.580.10">
    <property type="entry name" value="Zinc finger, CHC2-type domain"/>
    <property type="match status" value="1"/>
</dbReference>
<keyword evidence="1" id="KW-0240">DNA-directed RNA polymerase</keyword>
<dbReference type="GO" id="GO:0006269">
    <property type="term" value="P:DNA replication, synthesis of primer"/>
    <property type="evidence" value="ECO:0007669"/>
    <property type="project" value="UniProtKB-KW"/>
</dbReference>
<dbReference type="InterPro" id="IPR006171">
    <property type="entry name" value="TOPRIM_dom"/>
</dbReference>
<dbReference type="GO" id="GO:0003677">
    <property type="term" value="F:DNA binding"/>
    <property type="evidence" value="ECO:0007669"/>
    <property type="project" value="InterPro"/>
</dbReference>
<dbReference type="Pfam" id="PF13662">
    <property type="entry name" value="Toprim_4"/>
    <property type="match status" value="1"/>
</dbReference>
<dbReference type="PANTHER" id="PTHR30313:SF2">
    <property type="entry name" value="DNA PRIMASE"/>
    <property type="match status" value="1"/>
</dbReference>
<dbReference type="Gene3D" id="3.40.1360.10">
    <property type="match status" value="1"/>
</dbReference>
<keyword evidence="13" id="KW-1185">Reference proteome</keyword>
<evidence type="ECO:0000256" key="4">
    <source>
        <dbReference type="ARBA" id="ARBA00022695"/>
    </source>
</evidence>